<feature type="transmembrane region" description="Helical" evidence="1">
    <location>
        <begin position="138"/>
        <end position="156"/>
    </location>
</feature>
<dbReference type="RefSeq" id="WP_013322207.1">
    <property type="nucleotide sequence ID" value="NC_014501.1"/>
</dbReference>
<dbReference type="PANTHER" id="PTHR14969:SF13">
    <property type="entry name" value="AT30094P"/>
    <property type="match status" value="1"/>
</dbReference>
<dbReference type="AlphaFoldDB" id="E0UDB0"/>
<reference evidence="4" key="1">
    <citation type="journal article" date="2011" name="MBio">
        <title>Novel metabolic attributes of the genus Cyanothece, comprising a group of unicellular nitrogen-fixing Cyanobacteria.</title>
        <authorList>
            <person name="Bandyopadhyay A."/>
            <person name="Elvitigala T."/>
            <person name="Welsh E."/>
            <person name="Stockel J."/>
            <person name="Liberton M."/>
            <person name="Min H."/>
            <person name="Sherman L.A."/>
            <person name="Pakrasi H.B."/>
        </authorList>
    </citation>
    <scope>NUCLEOTIDE SEQUENCE [LARGE SCALE GENOMIC DNA]</scope>
    <source>
        <strain evidence="4">PCC 7822</strain>
    </source>
</reference>
<dbReference type="OrthoDB" id="9789113at2"/>
<feature type="transmembrane region" description="Helical" evidence="1">
    <location>
        <begin position="195"/>
        <end position="213"/>
    </location>
</feature>
<feature type="transmembrane region" description="Helical" evidence="1">
    <location>
        <begin position="100"/>
        <end position="118"/>
    </location>
</feature>
<proteinExistence type="predicted"/>
<dbReference type="EMBL" id="CP002198">
    <property type="protein sequence ID" value="ADN14101.1"/>
    <property type="molecule type" value="Genomic_DNA"/>
</dbReference>
<feature type="transmembrane region" description="Helical" evidence="1">
    <location>
        <begin position="70"/>
        <end position="93"/>
    </location>
</feature>
<dbReference type="HOGENOM" id="CLU_072573_3_0_3"/>
<protein>
    <submittedName>
        <fullName evidence="3">Phosphoesterase PA-phosphatase related protein</fullName>
    </submittedName>
</protein>
<dbReference type="InterPro" id="IPR036938">
    <property type="entry name" value="PAP2/HPO_sf"/>
</dbReference>
<evidence type="ECO:0000313" key="4">
    <source>
        <dbReference type="Proteomes" id="UP000008206"/>
    </source>
</evidence>
<dbReference type="SUPFAM" id="SSF48317">
    <property type="entry name" value="Acid phosphatase/Vanadium-dependent haloperoxidase"/>
    <property type="match status" value="1"/>
</dbReference>
<dbReference type="Pfam" id="PF01569">
    <property type="entry name" value="PAP2"/>
    <property type="match status" value="1"/>
</dbReference>
<feature type="transmembrane region" description="Helical" evidence="1">
    <location>
        <begin position="168"/>
        <end position="189"/>
    </location>
</feature>
<dbReference type="Proteomes" id="UP000008206">
    <property type="component" value="Chromosome"/>
</dbReference>
<dbReference type="eggNOG" id="COG0671">
    <property type="taxonomic scope" value="Bacteria"/>
</dbReference>
<name>E0UDB0_GLOV7</name>
<dbReference type="PANTHER" id="PTHR14969">
    <property type="entry name" value="SPHINGOSINE-1-PHOSPHATE PHOSPHOHYDROLASE"/>
    <property type="match status" value="1"/>
</dbReference>
<gene>
    <name evidence="3" type="ordered locus">Cyan7822_2121</name>
</gene>
<dbReference type="Gene3D" id="1.20.144.10">
    <property type="entry name" value="Phosphatidic acid phosphatase type 2/haloperoxidase"/>
    <property type="match status" value="1"/>
</dbReference>
<dbReference type="STRING" id="497965.Cyan7822_2121"/>
<accession>E0UDB0</accession>
<evidence type="ECO:0000259" key="2">
    <source>
        <dbReference type="SMART" id="SM00014"/>
    </source>
</evidence>
<dbReference type="SMART" id="SM00014">
    <property type="entry name" value="acidPPc"/>
    <property type="match status" value="1"/>
</dbReference>
<keyword evidence="4" id="KW-1185">Reference proteome</keyword>
<sequence length="223" mass="25480">MKTRHKLKSLSWIEIFGKINLIISGICGLFFLWLTVLAVEKNVQLKEFDENFLVQLKNSLPPLFIYVAKIFYWVGDAETSAIVVLVSLAILCWRRYWLEAQVVAASSLGVLILIDKMVKPLIRRSRPLGRLVDVDGRSFPSGHATGNFLLYFLLVYILSVRFPKYTPYFYATAIVTIILMGISSMYLRVHWFTDILGGYSLGFILLTLSIGLLKITDKKYQKS</sequence>
<dbReference type="InterPro" id="IPR000326">
    <property type="entry name" value="PAP2/HPO"/>
</dbReference>
<keyword evidence="1" id="KW-0812">Transmembrane</keyword>
<dbReference type="CDD" id="cd03392">
    <property type="entry name" value="PAP2_like_2"/>
    <property type="match status" value="1"/>
</dbReference>
<evidence type="ECO:0000256" key="1">
    <source>
        <dbReference type="SAM" id="Phobius"/>
    </source>
</evidence>
<feature type="transmembrane region" description="Helical" evidence="1">
    <location>
        <begin position="21"/>
        <end position="39"/>
    </location>
</feature>
<organism evidence="3 4">
    <name type="scientific">Gloeothece verrucosa (strain PCC 7822)</name>
    <name type="common">Cyanothece sp. (strain PCC 7822)</name>
    <dbReference type="NCBI Taxonomy" id="497965"/>
    <lineage>
        <taxon>Bacteria</taxon>
        <taxon>Bacillati</taxon>
        <taxon>Cyanobacteriota</taxon>
        <taxon>Cyanophyceae</taxon>
        <taxon>Oscillatoriophycideae</taxon>
        <taxon>Chroococcales</taxon>
        <taxon>Aphanothecaceae</taxon>
        <taxon>Gloeothece</taxon>
        <taxon>Gloeothece verrucosa</taxon>
    </lineage>
</organism>
<keyword evidence="1" id="KW-0472">Membrane</keyword>
<keyword evidence="1" id="KW-1133">Transmembrane helix</keyword>
<evidence type="ECO:0000313" key="3">
    <source>
        <dbReference type="EMBL" id="ADN14101.1"/>
    </source>
</evidence>
<feature type="domain" description="Phosphatidic acid phosphatase type 2/haloperoxidase" evidence="2">
    <location>
        <begin position="100"/>
        <end position="210"/>
    </location>
</feature>
<dbReference type="KEGG" id="cyj:Cyan7822_2121"/>